<evidence type="ECO:0000256" key="1">
    <source>
        <dbReference type="SAM" id="MobiDB-lite"/>
    </source>
</evidence>
<name>A0AAN8P682_POLSC</name>
<sequence>MQSNKNFCSCKANVENTPGQQQQLQLQPQPRQGQGQQQQETPKPGVCKKEMALMQILAEQMKPPPLQVSIKVGVPKRNESCSDNDGFLQKPTTNNRCATHSDEERKCPLMAENLKAIQERKKQKEDKK</sequence>
<feature type="region of interest" description="Disordered" evidence="1">
    <location>
        <begin position="18"/>
        <end position="46"/>
    </location>
</feature>
<feature type="compositionally biased region" description="Low complexity" evidence="1">
    <location>
        <begin position="18"/>
        <end position="39"/>
    </location>
</feature>
<protein>
    <submittedName>
        <fullName evidence="2">Uncharacterized protein</fullName>
    </submittedName>
</protein>
<proteinExistence type="predicted"/>
<dbReference type="Proteomes" id="UP001372834">
    <property type="component" value="Unassembled WGS sequence"/>
</dbReference>
<feature type="region of interest" description="Disordered" evidence="1">
    <location>
        <begin position="78"/>
        <end position="101"/>
    </location>
</feature>
<gene>
    <name evidence="2" type="ORF">RUM43_011092</name>
</gene>
<reference evidence="2 3" key="1">
    <citation type="submission" date="2023-10" db="EMBL/GenBank/DDBJ databases">
        <title>Genomes of two closely related lineages of the louse Polyplax serrata with different host specificities.</title>
        <authorList>
            <person name="Martinu J."/>
            <person name="Tarabai H."/>
            <person name="Stefka J."/>
            <person name="Hypsa V."/>
        </authorList>
    </citation>
    <scope>NUCLEOTIDE SEQUENCE [LARGE SCALE GENOMIC DNA]</scope>
    <source>
        <strain evidence="2">HR10_N</strain>
    </source>
</reference>
<dbReference type="EMBL" id="JAWJWE010000039">
    <property type="protein sequence ID" value="KAK6620796.1"/>
    <property type="molecule type" value="Genomic_DNA"/>
</dbReference>
<dbReference type="AlphaFoldDB" id="A0AAN8P682"/>
<organism evidence="2 3">
    <name type="scientific">Polyplax serrata</name>
    <name type="common">Common mouse louse</name>
    <dbReference type="NCBI Taxonomy" id="468196"/>
    <lineage>
        <taxon>Eukaryota</taxon>
        <taxon>Metazoa</taxon>
        <taxon>Ecdysozoa</taxon>
        <taxon>Arthropoda</taxon>
        <taxon>Hexapoda</taxon>
        <taxon>Insecta</taxon>
        <taxon>Pterygota</taxon>
        <taxon>Neoptera</taxon>
        <taxon>Paraneoptera</taxon>
        <taxon>Psocodea</taxon>
        <taxon>Troctomorpha</taxon>
        <taxon>Phthiraptera</taxon>
        <taxon>Anoplura</taxon>
        <taxon>Polyplacidae</taxon>
        <taxon>Polyplax</taxon>
    </lineage>
</organism>
<evidence type="ECO:0000313" key="2">
    <source>
        <dbReference type="EMBL" id="KAK6620796.1"/>
    </source>
</evidence>
<evidence type="ECO:0000313" key="3">
    <source>
        <dbReference type="Proteomes" id="UP001372834"/>
    </source>
</evidence>
<accession>A0AAN8P682</accession>
<comment type="caution">
    <text evidence="2">The sequence shown here is derived from an EMBL/GenBank/DDBJ whole genome shotgun (WGS) entry which is preliminary data.</text>
</comment>